<protein>
    <submittedName>
        <fullName evidence="2">Uncharacterized protein</fullName>
    </submittedName>
</protein>
<proteinExistence type="predicted"/>
<evidence type="ECO:0000313" key="1">
    <source>
        <dbReference type="EMBL" id="QJA76508.1"/>
    </source>
</evidence>
<dbReference type="AlphaFoldDB" id="A0A6M3KWK2"/>
<evidence type="ECO:0000313" key="2">
    <source>
        <dbReference type="EMBL" id="QJA86300.1"/>
    </source>
</evidence>
<sequence>MKVRELIEALIELNQDADVIIVISTEEGVVNVTGCNQFFDQENRVEIDYK</sequence>
<dbReference type="EMBL" id="MT142229">
    <property type="protein sequence ID" value="QJA76508.1"/>
    <property type="molecule type" value="Genomic_DNA"/>
</dbReference>
<organism evidence="2">
    <name type="scientific">viral metagenome</name>
    <dbReference type="NCBI Taxonomy" id="1070528"/>
    <lineage>
        <taxon>unclassified sequences</taxon>
        <taxon>metagenomes</taxon>
        <taxon>organismal metagenomes</taxon>
    </lineage>
</organism>
<reference evidence="2" key="1">
    <citation type="submission" date="2020-03" db="EMBL/GenBank/DDBJ databases">
        <title>The deep terrestrial virosphere.</title>
        <authorList>
            <person name="Holmfeldt K."/>
            <person name="Nilsson E."/>
            <person name="Simone D."/>
            <person name="Lopez-Fernandez M."/>
            <person name="Wu X."/>
            <person name="de Brujin I."/>
            <person name="Lundin D."/>
            <person name="Andersson A."/>
            <person name="Bertilsson S."/>
            <person name="Dopson M."/>
        </authorList>
    </citation>
    <scope>NUCLEOTIDE SEQUENCE</scope>
    <source>
        <strain evidence="1">MM415A01495</strain>
        <strain evidence="2">MM415B02098</strain>
    </source>
</reference>
<name>A0A6M3KWK2_9ZZZZ</name>
<accession>A0A6M3KWK2</accession>
<dbReference type="EMBL" id="MT142628">
    <property type="protein sequence ID" value="QJA86300.1"/>
    <property type="molecule type" value="Genomic_DNA"/>
</dbReference>
<gene>
    <name evidence="1" type="ORF">MM415A01495_0003</name>
    <name evidence="2" type="ORF">MM415B02098_0005</name>
</gene>